<evidence type="ECO:0000256" key="3">
    <source>
        <dbReference type="ARBA" id="ARBA00022692"/>
    </source>
</evidence>
<dbReference type="InterPro" id="IPR016174">
    <property type="entry name" value="Di-haem_cyt_TM"/>
</dbReference>
<name>A0A6I5ZX25_9FIRM</name>
<dbReference type="GO" id="GO:0009055">
    <property type="term" value="F:electron transfer activity"/>
    <property type="evidence" value="ECO:0007669"/>
    <property type="project" value="InterPro"/>
</dbReference>
<keyword evidence="4 6" id="KW-1133">Transmembrane helix</keyword>
<feature type="domain" description="Cytochrome b561 bacterial/Ni-hydrogenase" evidence="7">
    <location>
        <begin position="10"/>
        <end position="195"/>
    </location>
</feature>
<keyword evidence="5 6" id="KW-0472">Membrane</keyword>
<dbReference type="GO" id="GO:0009061">
    <property type="term" value="P:anaerobic respiration"/>
    <property type="evidence" value="ECO:0007669"/>
    <property type="project" value="TreeGrafter"/>
</dbReference>
<keyword evidence="9" id="KW-1185">Reference proteome</keyword>
<reference evidence="8 9" key="1">
    <citation type="submission" date="2019-11" db="EMBL/GenBank/DDBJ databases">
        <title>Genome sequence of Moorella glycerini DSM11254.</title>
        <authorList>
            <person name="Poehlein A."/>
            <person name="Boeer T."/>
            <person name="Daniel R."/>
        </authorList>
    </citation>
    <scope>NUCLEOTIDE SEQUENCE [LARGE SCALE GENOMIC DNA]</scope>
    <source>
        <strain evidence="8 9">DSM 11254</strain>
    </source>
</reference>
<evidence type="ECO:0000313" key="9">
    <source>
        <dbReference type="Proteomes" id="UP000425916"/>
    </source>
</evidence>
<dbReference type="GO" id="GO:0005886">
    <property type="term" value="C:plasma membrane"/>
    <property type="evidence" value="ECO:0007669"/>
    <property type="project" value="UniProtKB-SubCell"/>
</dbReference>
<evidence type="ECO:0000256" key="4">
    <source>
        <dbReference type="ARBA" id="ARBA00022989"/>
    </source>
</evidence>
<keyword evidence="2" id="KW-1003">Cell membrane</keyword>
<evidence type="ECO:0000313" key="8">
    <source>
        <dbReference type="EMBL" id="QGP94017.1"/>
    </source>
</evidence>
<dbReference type="EMBL" id="CP046244">
    <property type="protein sequence ID" value="QGP94017.1"/>
    <property type="molecule type" value="Genomic_DNA"/>
</dbReference>
<dbReference type="GO" id="GO:0009326">
    <property type="term" value="C:formate dehydrogenase complex"/>
    <property type="evidence" value="ECO:0007669"/>
    <property type="project" value="TreeGrafter"/>
</dbReference>
<accession>A0A6I5ZX25</accession>
<sequence>MKSNAERVKRFNLAERLGHWTHAISCVVLLITGLALVFSRYGSFLGTDTLRAFRNIHHGMGFIFTFLSLVILLLGTHKTFLAWIKACFNWTRNDVAFLFAFPREFFGLKVKLPRQGKFNGGEKVNSLLTMASFVVMVASGWIMLFSEGFSRKTLLLAYTLHSAGALIIGTVLLGHIYLALLHPNSRESIKGMLWGTVSQKFALEHHALWYEEITAAQGKSLKKDYYLANNTNV</sequence>
<dbReference type="RefSeq" id="WP_156275934.1">
    <property type="nucleotide sequence ID" value="NZ_CP046244.1"/>
</dbReference>
<evidence type="ECO:0000259" key="7">
    <source>
        <dbReference type="Pfam" id="PF01292"/>
    </source>
</evidence>
<dbReference type="PANTHER" id="PTHR30074">
    <property type="entry name" value="FORMATE DEHYDROGENASE, NITRATE-INDUCIBLE, CYTOCHROME B556 FDN SUBUNIT"/>
    <property type="match status" value="1"/>
</dbReference>
<dbReference type="PANTHER" id="PTHR30074:SF6">
    <property type="entry name" value="FORMATE DEHYDROGENASE GAMMA SUBUNIT"/>
    <property type="match status" value="1"/>
</dbReference>
<proteinExistence type="predicted"/>
<dbReference type="InterPro" id="IPR051817">
    <property type="entry name" value="FDH_cytochrome_b556_subunit"/>
</dbReference>
<dbReference type="Proteomes" id="UP000425916">
    <property type="component" value="Chromosome"/>
</dbReference>
<gene>
    <name evidence="8" type="primary">fdoI_3</name>
    <name evidence="8" type="ORF">MGLY_34420</name>
</gene>
<dbReference type="InterPro" id="IPR011577">
    <property type="entry name" value="Cyt_b561_bac/Ni-Hgenase"/>
</dbReference>
<feature type="transmembrane region" description="Helical" evidence="6">
    <location>
        <begin position="58"/>
        <end position="75"/>
    </location>
</feature>
<keyword evidence="3 6" id="KW-0812">Transmembrane</keyword>
<evidence type="ECO:0000256" key="2">
    <source>
        <dbReference type="ARBA" id="ARBA00022475"/>
    </source>
</evidence>
<feature type="transmembrane region" description="Helical" evidence="6">
    <location>
        <begin position="20"/>
        <end position="38"/>
    </location>
</feature>
<organism evidence="8 9">
    <name type="scientific">Neomoorella glycerini</name>
    <dbReference type="NCBI Taxonomy" id="55779"/>
    <lineage>
        <taxon>Bacteria</taxon>
        <taxon>Bacillati</taxon>
        <taxon>Bacillota</taxon>
        <taxon>Clostridia</taxon>
        <taxon>Neomoorellales</taxon>
        <taxon>Neomoorellaceae</taxon>
        <taxon>Neomoorella</taxon>
    </lineage>
</organism>
<dbReference type="AlphaFoldDB" id="A0A6I5ZX25"/>
<protein>
    <submittedName>
        <fullName evidence="8">Formate dehydrogenase, cytochrome b556(Fdo) subunit</fullName>
    </submittedName>
</protein>
<dbReference type="Gene3D" id="1.20.950.20">
    <property type="entry name" value="Transmembrane di-heme cytochromes, Chain C"/>
    <property type="match status" value="1"/>
</dbReference>
<evidence type="ECO:0000256" key="5">
    <source>
        <dbReference type="ARBA" id="ARBA00023136"/>
    </source>
</evidence>
<comment type="subcellular location">
    <subcellularLocation>
        <location evidence="1">Cell membrane</location>
        <topology evidence="1">Multi-pass membrane protein</topology>
    </subcellularLocation>
</comment>
<feature type="transmembrane region" description="Helical" evidence="6">
    <location>
        <begin position="156"/>
        <end position="180"/>
    </location>
</feature>
<dbReference type="GO" id="GO:0015944">
    <property type="term" value="P:formate oxidation"/>
    <property type="evidence" value="ECO:0007669"/>
    <property type="project" value="TreeGrafter"/>
</dbReference>
<feature type="transmembrane region" description="Helical" evidence="6">
    <location>
        <begin position="124"/>
        <end position="144"/>
    </location>
</feature>
<dbReference type="OrthoDB" id="1808646at2"/>
<dbReference type="GO" id="GO:0022904">
    <property type="term" value="P:respiratory electron transport chain"/>
    <property type="evidence" value="ECO:0007669"/>
    <property type="project" value="InterPro"/>
</dbReference>
<dbReference type="GO" id="GO:0036397">
    <property type="term" value="F:formate dehydrogenase (quinone) activity"/>
    <property type="evidence" value="ECO:0007669"/>
    <property type="project" value="TreeGrafter"/>
</dbReference>
<evidence type="ECO:0000256" key="6">
    <source>
        <dbReference type="SAM" id="Phobius"/>
    </source>
</evidence>
<dbReference type="Pfam" id="PF01292">
    <property type="entry name" value="Ni_hydr_CYTB"/>
    <property type="match status" value="1"/>
</dbReference>
<evidence type="ECO:0000256" key="1">
    <source>
        <dbReference type="ARBA" id="ARBA00004651"/>
    </source>
</evidence>
<dbReference type="SUPFAM" id="SSF81342">
    <property type="entry name" value="Transmembrane di-heme cytochromes"/>
    <property type="match status" value="1"/>
</dbReference>